<evidence type="ECO:0000313" key="1">
    <source>
        <dbReference type="EMBL" id="GBG16680.1"/>
    </source>
</evidence>
<accession>A0A2R5FE63</accession>
<keyword evidence="2" id="KW-1185">Reference proteome</keyword>
<dbReference type="Proteomes" id="UP000245124">
    <property type="component" value="Unassembled WGS sequence"/>
</dbReference>
<protein>
    <submittedName>
        <fullName evidence="1">Uncharacterized protein</fullName>
    </submittedName>
</protein>
<proteinExistence type="predicted"/>
<reference evidence="1 2" key="1">
    <citation type="submission" date="2017-06" db="EMBL/GenBank/DDBJ databases">
        <title>Genome sequencing of cyanobaciteial culture collection at National Institute for Environmental Studies (NIES).</title>
        <authorList>
            <person name="Hirose Y."/>
            <person name="Shimura Y."/>
            <person name="Fujisawa T."/>
            <person name="Nakamura Y."/>
            <person name="Kawachi M."/>
        </authorList>
    </citation>
    <scope>NUCLEOTIDE SEQUENCE [LARGE SCALE GENOMIC DNA]</scope>
    <source>
        <strain evidence="1 2">NIES-4072</strain>
    </source>
</reference>
<dbReference type="AlphaFoldDB" id="A0A2R5FE63"/>
<name>A0A2R5FE63_NOSCO</name>
<evidence type="ECO:0000313" key="2">
    <source>
        <dbReference type="Proteomes" id="UP000245124"/>
    </source>
</evidence>
<gene>
    <name evidence="1" type="ORF">NIES4072_03260</name>
</gene>
<comment type="caution">
    <text evidence="1">The sequence shown here is derived from an EMBL/GenBank/DDBJ whole genome shotgun (WGS) entry which is preliminary data.</text>
</comment>
<dbReference type="EMBL" id="BDUD01000001">
    <property type="protein sequence ID" value="GBG16680.1"/>
    <property type="molecule type" value="Genomic_DNA"/>
</dbReference>
<sequence>MHNVKAILIYKIYLYLFRRDRLSSLPEAAPTTRCANDDRTQVEIAELSDSFA</sequence>
<organism evidence="1 2">
    <name type="scientific">Nostoc commune NIES-4072</name>
    <dbReference type="NCBI Taxonomy" id="2005467"/>
    <lineage>
        <taxon>Bacteria</taxon>
        <taxon>Bacillati</taxon>
        <taxon>Cyanobacteriota</taxon>
        <taxon>Cyanophyceae</taxon>
        <taxon>Nostocales</taxon>
        <taxon>Nostocaceae</taxon>
        <taxon>Nostoc</taxon>
    </lineage>
</organism>